<dbReference type="Pfam" id="PF13855">
    <property type="entry name" value="LRR_8"/>
    <property type="match status" value="1"/>
</dbReference>
<dbReference type="PANTHER" id="PTHR48054:SF8">
    <property type="entry name" value="PROTEIN KINASE DOMAIN-CONTAINING PROTEIN"/>
    <property type="match status" value="1"/>
</dbReference>
<dbReference type="OrthoDB" id="676979at2759"/>
<keyword evidence="5 7" id="KW-1133">Transmembrane helix</keyword>
<evidence type="ECO:0000256" key="7">
    <source>
        <dbReference type="SAM" id="Phobius"/>
    </source>
</evidence>
<dbReference type="EMBL" id="JABCRI010000024">
    <property type="protein sequence ID" value="KAF8377133.1"/>
    <property type="molecule type" value="Genomic_DNA"/>
</dbReference>
<evidence type="ECO:0000256" key="6">
    <source>
        <dbReference type="ARBA" id="ARBA00023136"/>
    </source>
</evidence>
<keyword evidence="11" id="KW-1185">Reference proteome</keyword>
<feature type="transmembrane region" description="Helical" evidence="7">
    <location>
        <begin position="424"/>
        <end position="445"/>
    </location>
</feature>
<dbReference type="Gene3D" id="3.30.200.20">
    <property type="entry name" value="Phosphorylase Kinase, domain 1"/>
    <property type="match status" value="1"/>
</dbReference>
<dbReference type="GO" id="GO:0016020">
    <property type="term" value="C:membrane"/>
    <property type="evidence" value="ECO:0007669"/>
    <property type="project" value="UniProtKB-SubCell"/>
</dbReference>
<name>A0A834Y9H3_TETSI</name>
<evidence type="ECO:0000313" key="10">
    <source>
        <dbReference type="EMBL" id="KAF8377133.1"/>
    </source>
</evidence>
<sequence>MESIVHTLKMKEHHHLVLVLFLQLLSFSMNKASSLVDDTEREALLSFKSMVSDPRDALSGWNLSSPHCTWFGVSCNTGPVPLLGNMNKLVKLNLGHNNLSSTTEHNLQFIDSLVNCTDLEILILNSNQLVGELPSSVANLSTHLREFYVDDNFLSGSFPRGMENFRNLTVLSLHQNSFKSKVPNSIGVLHNLRRFSINQNMFFGDIPDSFSNLTQLYWLTMGNNQLSGRIPKSIGNCQRLYILGLFRNMLNGSIPKEIFGIASLSKLFLDQNAFSGSVPNEVDGLKQLEFMDVSDNQLSGNIPPTISDCSSLRSLRIARNKFSGPIPKLMVKLAGLESLDLSSNNLSGPIPQDLENLLALKNLNLSFNQLEGQVPRGGVFMNLSWDSLQGNNKLCGGEQEVAGKLRVPTCTTKKKQNISAAVKIIIPIASFVLLCVLLCFIWVLISHKKKHEKDKGTYSSSTFKGRCPKISYSEIRSATNGFGVENLIGKGAFGSVYKGFISSNGRIIQSTTPALVIPVLLPAAVALSMSGEVEKKCVSPP</sequence>
<accession>A0A834Y9H3</accession>
<evidence type="ECO:0000259" key="9">
    <source>
        <dbReference type="Pfam" id="PF08263"/>
    </source>
</evidence>
<dbReference type="InterPro" id="IPR011009">
    <property type="entry name" value="Kinase-like_dom_sf"/>
</dbReference>
<dbReference type="InterPro" id="IPR052592">
    <property type="entry name" value="LRR-RLK"/>
</dbReference>
<dbReference type="SMART" id="SM00369">
    <property type="entry name" value="LRR_TYP"/>
    <property type="match status" value="6"/>
</dbReference>
<gene>
    <name evidence="10" type="ORF">HHK36_030506</name>
</gene>
<evidence type="ECO:0000256" key="8">
    <source>
        <dbReference type="SAM" id="SignalP"/>
    </source>
</evidence>
<dbReference type="OMA" id="RNISWES"/>
<feature type="chain" id="PRO_5032783917" description="Leucine-rich repeat-containing N-terminal plant-type domain-containing protein" evidence="8">
    <location>
        <begin position="33"/>
        <end position="541"/>
    </location>
</feature>
<evidence type="ECO:0000256" key="2">
    <source>
        <dbReference type="ARBA" id="ARBA00022614"/>
    </source>
</evidence>
<dbReference type="SUPFAM" id="SSF52058">
    <property type="entry name" value="L domain-like"/>
    <property type="match status" value="2"/>
</dbReference>
<evidence type="ECO:0000256" key="3">
    <source>
        <dbReference type="ARBA" id="ARBA00022692"/>
    </source>
</evidence>
<dbReference type="FunFam" id="3.80.10.10:FF:000095">
    <property type="entry name" value="LRR receptor-like serine/threonine-protein kinase GSO1"/>
    <property type="match status" value="1"/>
</dbReference>
<dbReference type="InterPro" id="IPR001611">
    <property type="entry name" value="Leu-rich_rpt"/>
</dbReference>
<comment type="caution">
    <text evidence="10">The sequence shown here is derived from an EMBL/GenBank/DDBJ whole genome shotgun (WGS) entry which is preliminary data.</text>
</comment>
<evidence type="ECO:0000256" key="1">
    <source>
        <dbReference type="ARBA" id="ARBA00004167"/>
    </source>
</evidence>
<dbReference type="Pfam" id="PF08263">
    <property type="entry name" value="LRRNT_2"/>
    <property type="match status" value="1"/>
</dbReference>
<keyword evidence="2" id="KW-0433">Leucine-rich repeat</keyword>
<dbReference type="Pfam" id="PF00560">
    <property type="entry name" value="LRR_1"/>
    <property type="match status" value="5"/>
</dbReference>
<evidence type="ECO:0000256" key="4">
    <source>
        <dbReference type="ARBA" id="ARBA00022737"/>
    </source>
</evidence>
<feature type="signal peptide" evidence="8">
    <location>
        <begin position="1"/>
        <end position="32"/>
    </location>
</feature>
<dbReference type="PANTHER" id="PTHR48054">
    <property type="entry name" value="RECEPTOR KINASE-LIKE PROTEIN XA21"/>
    <property type="match status" value="1"/>
</dbReference>
<protein>
    <recommendedName>
        <fullName evidence="9">Leucine-rich repeat-containing N-terminal plant-type domain-containing protein</fullName>
    </recommendedName>
</protein>
<evidence type="ECO:0000256" key="5">
    <source>
        <dbReference type="ARBA" id="ARBA00022989"/>
    </source>
</evidence>
<keyword evidence="3 7" id="KW-0812">Transmembrane</keyword>
<evidence type="ECO:0000313" key="11">
    <source>
        <dbReference type="Proteomes" id="UP000655225"/>
    </source>
</evidence>
<dbReference type="Gene3D" id="3.80.10.10">
    <property type="entry name" value="Ribonuclease Inhibitor"/>
    <property type="match status" value="2"/>
</dbReference>
<dbReference type="InterPro" id="IPR032675">
    <property type="entry name" value="LRR_dom_sf"/>
</dbReference>
<dbReference type="InterPro" id="IPR013210">
    <property type="entry name" value="LRR_N_plant-typ"/>
</dbReference>
<reference evidence="10 11" key="1">
    <citation type="submission" date="2020-04" db="EMBL/GenBank/DDBJ databases">
        <title>Plant Genome Project.</title>
        <authorList>
            <person name="Zhang R.-G."/>
        </authorList>
    </citation>
    <scope>NUCLEOTIDE SEQUENCE [LARGE SCALE GENOMIC DNA]</scope>
    <source>
        <strain evidence="10">YNK0</strain>
        <tissue evidence="10">Leaf</tissue>
    </source>
</reference>
<organism evidence="10 11">
    <name type="scientific">Tetracentron sinense</name>
    <name type="common">Spur-leaf</name>
    <dbReference type="NCBI Taxonomy" id="13715"/>
    <lineage>
        <taxon>Eukaryota</taxon>
        <taxon>Viridiplantae</taxon>
        <taxon>Streptophyta</taxon>
        <taxon>Embryophyta</taxon>
        <taxon>Tracheophyta</taxon>
        <taxon>Spermatophyta</taxon>
        <taxon>Magnoliopsida</taxon>
        <taxon>Trochodendrales</taxon>
        <taxon>Trochodendraceae</taxon>
        <taxon>Tetracentron</taxon>
    </lineage>
</organism>
<dbReference type="SUPFAM" id="SSF56112">
    <property type="entry name" value="Protein kinase-like (PK-like)"/>
    <property type="match status" value="1"/>
</dbReference>
<proteinExistence type="predicted"/>
<keyword evidence="6 7" id="KW-0472">Membrane</keyword>
<keyword evidence="8" id="KW-0732">Signal</keyword>
<dbReference type="AlphaFoldDB" id="A0A834Y9H3"/>
<dbReference type="InterPro" id="IPR003591">
    <property type="entry name" value="Leu-rich_rpt_typical-subtyp"/>
</dbReference>
<keyword evidence="4" id="KW-0677">Repeat</keyword>
<dbReference type="Proteomes" id="UP000655225">
    <property type="component" value="Unassembled WGS sequence"/>
</dbReference>
<feature type="domain" description="Leucine-rich repeat-containing N-terminal plant-type" evidence="9">
    <location>
        <begin position="38"/>
        <end position="76"/>
    </location>
</feature>
<comment type="subcellular location">
    <subcellularLocation>
        <location evidence="1">Membrane</location>
        <topology evidence="1">Single-pass membrane protein</topology>
    </subcellularLocation>
</comment>